<evidence type="ECO:0000313" key="10">
    <source>
        <dbReference type="EMBL" id="KAK7073782.1"/>
    </source>
</evidence>
<evidence type="ECO:0000313" key="11">
    <source>
        <dbReference type="Proteomes" id="UP001381693"/>
    </source>
</evidence>
<dbReference type="EMBL" id="JAXCGZ010012111">
    <property type="protein sequence ID" value="KAK7073782.1"/>
    <property type="molecule type" value="Genomic_DNA"/>
</dbReference>
<comment type="subcellular location">
    <subcellularLocation>
        <location evidence="1">Nucleus</location>
    </subcellularLocation>
</comment>
<dbReference type="Proteomes" id="UP001381693">
    <property type="component" value="Unassembled WGS sequence"/>
</dbReference>
<evidence type="ECO:0000256" key="7">
    <source>
        <dbReference type="PROSITE-ProRule" id="PRU00042"/>
    </source>
</evidence>
<keyword evidence="3" id="KW-0677">Repeat</keyword>
<dbReference type="Pfam" id="PF12874">
    <property type="entry name" value="zf-met"/>
    <property type="match status" value="1"/>
</dbReference>
<feature type="compositionally biased region" description="Pro residues" evidence="8">
    <location>
        <begin position="139"/>
        <end position="153"/>
    </location>
</feature>
<dbReference type="InterPro" id="IPR013087">
    <property type="entry name" value="Znf_C2H2_type"/>
</dbReference>
<dbReference type="GO" id="GO:0005634">
    <property type="term" value="C:nucleus"/>
    <property type="evidence" value="ECO:0007669"/>
    <property type="project" value="UniProtKB-SubCell"/>
</dbReference>
<dbReference type="SUPFAM" id="SSF57667">
    <property type="entry name" value="beta-beta-alpha zinc fingers"/>
    <property type="match status" value="2"/>
</dbReference>
<protein>
    <recommendedName>
        <fullName evidence="9">C2H2-type domain-containing protein</fullName>
    </recommendedName>
</protein>
<accession>A0AAN8WXA7</accession>
<feature type="non-terminal residue" evidence="10">
    <location>
        <position position="1"/>
    </location>
</feature>
<sequence length="225" mass="26285">CKYECSQCQRSFTDKSSLLCHIRSQHEKRYNIQCEICLKRFYHRAHYNEHMRVHTGEKPYMCELCGKKFSWHDSVKKHMQTHSAESKYKCRLCGKWFRWLQGVRQHLQQQHKLKKCDIEAQVVTAATETATVISQYHHQPPPPPPQPPPPPPLHVQHQHQHPPQNLSQPSQVLTQPHTQDETPSGTEYHTFEPAAPNGDNTTQQTLNIFHVPDVEGQQQGIFQYN</sequence>
<keyword evidence="2" id="KW-0479">Metal-binding</keyword>
<dbReference type="Pfam" id="PF00096">
    <property type="entry name" value="zf-C2H2"/>
    <property type="match status" value="1"/>
</dbReference>
<evidence type="ECO:0000256" key="8">
    <source>
        <dbReference type="SAM" id="MobiDB-lite"/>
    </source>
</evidence>
<dbReference type="InterPro" id="IPR050888">
    <property type="entry name" value="ZnF_C2H2-type_TF"/>
</dbReference>
<feature type="domain" description="C2H2-type" evidence="9">
    <location>
        <begin position="32"/>
        <end position="59"/>
    </location>
</feature>
<dbReference type="Pfam" id="PF13894">
    <property type="entry name" value="zf-C2H2_4"/>
    <property type="match status" value="1"/>
</dbReference>
<keyword evidence="6" id="KW-0539">Nucleus</keyword>
<dbReference type="SMART" id="SM00355">
    <property type="entry name" value="ZnF_C2H2"/>
    <property type="match status" value="4"/>
</dbReference>
<comment type="caution">
    <text evidence="10">The sequence shown here is derived from an EMBL/GenBank/DDBJ whole genome shotgun (WGS) entry which is preliminary data.</text>
</comment>
<keyword evidence="4 7" id="KW-0863">Zinc-finger</keyword>
<feature type="region of interest" description="Disordered" evidence="8">
    <location>
        <begin position="135"/>
        <end position="203"/>
    </location>
</feature>
<feature type="compositionally biased region" description="Polar residues" evidence="8">
    <location>
        <begin position="165"/>
        <end position="187"/>
    </location>
</feature>
<dbReference type="GO" id="GO:0008270">
    <property type="term" value="F:zinc ion binding"/>
    <property type="evidence" value="ECO:0007669"/>
    <property type="project" value="UniProtKB-KW"/>
</dbReference>
<feature type="domain" description="C2H2-type" evidence="9">
    <location>
        <begin position="88"/>
        <end position="116"/>
    </location>
</feature>
<feature type="domain" description="C2H2-type" evidence="9">
    <location>
        <begin position="3"/>
        <end position="31"/>
    </location>
</feature>
<proteinExistence type="predicted"/>
<evidence type="ECO:0000256" key="1">
    <source>
        <dbReference type="ARBA" id="ARBA00004123"/>
    </source>
</evidence>
<keyword evidence="11" id="KW-1185">Reference proteome</keyword>
<evidence type="ECO:0000259" key="9">
    <source>
        <dbReference type="PROSITE" id="PS50157"/>
    </source>
</evidence>
<dbReference type="Gene3D" id="3.30.160.60">
    <property type="entry name" value="Classic Zinc Finger"/>
    <property type="match status" value="4"/>
</dbReference>
<organism evidence="10 11">
    <name type="scientific">Halocaridina rubra</name>
    <name type="common">Hawaiian red shrimp</name>
    <dbReference type="NCBI Taxonomy" id="373956"/>
    <lineage>
        <taxon>Eukaryota</taxon>
        <taxon>Metazoa</taxon>
        <taxon>Ecdysozoa</taxon>
        <taxon>Arthropoda</taxon>
        <taxon>Crustacea</taxon>
        <taxon>Multicrustacea</taxon>
        <taxon>Malacostraca</taxon>
        <taxon>Eumalacostraca</taxon>
        <taxon>Eucarida</taxon>
        <taxon>Decapoda</taxon>
        <taxon>Pleocyemata</taxon>
        <taxon>Caridea</taxon>
        <taxon>Atyoidea</taxon>
        <taxon>Atyidae</taxon>
        <taxon>Halocaridina</taxon>
    </lineage>
</organism>
<evidence type="ECO:0000256" key="6">
    <source>
        <dbReference type="ARBA" id="ARBA00023242"/>
    </source>
</evidence>
<evidence type="ECO:0000256" key="3">
    <source>
        <dbReference type="ARBA" id="ARBA00022737"/>
    </source>
</evidence>
<keyword evidence="5" id="KW-0862">Zinc</keyword>
<dbReference type="FunFam" id="3.30.160.60:FF:000446">
    <property type="entry name" value="Zinc finger protein"/>
    <property type="match status" value="1"/>
</dbReference>
<evidence type="ECO:0000256" key="5">
    <source>
        <dbReference type="ARBA" id="ARBA00022833"/>
    </source>
</evidence>
<dbReference type="PANTHER" id="PTHR24406">
    <property type="entry name" value="TRANSCRIPTIONAL REPRESSOR CTCFL-RELATED"/>
    <property type="match status" value="1"/>
</dbReference>
<dbReference type="PROSITE" id="PS50157">
    <property type="entry name" value="ZINC_FINGER_C2H2_2"/>
    <property type="match status" value="4"/>
</dbReference>
<reference evidence="10 11" key="1">
    <citation type="submission" date="2023-11" db="EMBL/GenBank/DDBJ databases">
        <title>Halocaridina rubra genome assembly.</title>
        <authorList>
            <person name="Smith C."/>
        </authorList>
    </citation>
    <scope>NUCLEOTIDE SEQUENCE [LARGE SCALE GENOMIC DNA]</scope>
    <source>
        <strain evidence="10">EP-1</strain>
        <tissue evidence="10">Whole</tissue>
    </source>
</reference>
<evidence type="ECO:0000256" key="2">
    <source>
        <dbReference type="ARBA" id="ARBA00022723"/>
    </source>
</evidence>
<evidence type="ECO:0000256" key="4">
    <source>
        <dbReference type="ARBA" id="ARBA00022771"/>
    </source>
</evidence>
<dbReference type="FunFam" id="3.30.160.60:FF:000100">
    <property type="entry name" value="Zinc finger 45-like"/>
    <property type="match status" value="1"/>
</dbReference>
<dbReference type="PROSITE" id="PS00028">
    <property type="entry name" value="ZINC_FINGER_C2H2_1"/>
    <property type="match status" value="3"/>
</dbReference>
<name>A0AAN8WXA7_HALRR</name>
<feature type="domain" description="C2H2-type" evidence="9">
    <location>
        <begin position="60"/>
        <end position="87"/>
    </location>
</feature>
<dbReference type="FunFam" id="3.30.160.60:FF:002394">
    <property type="entry name" value="Uncharacterized protein"/>
    <property type="match status" value="1"/>
</dbReference>
<gene>
    <name evidence="10" type="ORF">SK128_025909</name>
</gene>
<dbReference type="AlphaFoldDB" id="A0AAN8WXA7"/>
<dbReference type="InterPro" id="IPR036236">
    <property type="entry name" value="Znf_C2H2_sf"/>
</dbReference>